<evidence type="ECO:0000256" key="1">
    <source>
        <dbReference type="SAM" id="Phobius"/>
    </source>
</evidence>
<evidence type="ECO:0000313" key="4">
    <source>
        <dbReference type="Proteomes" id="UP001595685"/>
    </source>
</evidence>
<reference evidence="4" key="1">
    <citation type="journal article" date="2019" name="Int. J. Syst. Evol. Microbiol.">
        <title>The Global Catalogue of Microorganisms (GCM) 10K type strain sequencing project: providing services to taxonomists for standard genome sequencing and annotation.</title>
        <authorList>
            <consortium name="The Broad Institute Genomics Platform"/>
            <consortium name="The Broad Institute Genome Sequencing Center for Infectious Disease"/>
            <person name="Wu L."/>
            <person name="Ma J."/>
        </authorList>
    </citation>
    <scope>NUCLEOTIDE SEQUENCE [LARGE SCALE GENOMIC DNA]</scope>
    <source>
        <strain evidence="4">NCAIM B.02333</strain>
    </source>
</reference>
<evidence type="ECO:0000313" key="3">
    <source>
        <dbReference type="EMBL" id="MFC3686970.1"/>
    </source>
</evidence>
<dbReference type="Pfam" id="PF07331">
    <property type="entry name" value="TctB"/>
    <property type="match status" value="1"/>
</dbReference>
<accession>A0ABV7WB18</accession>
<keyword evidence="1" id="KW-0472">Membrane</keyword>
<gene>
    <name evidence="3" type="ORF">ACFOLH_01295</name>
</gene>
<dbReference type="Proteomes" id="UP001595685">
    <property type="component" value="Unassembled WGS sequence"/>
</dbReference>
<dbReference type="EMBL" id="JBHRWW010000001">
    <property type="protein sequence ID" value="MFC3686970.1"/>
    <property type="molecule type" value="Genomic_DNA"/>
</dbReference>
<sequence>MSTVPATGAGHAVTTRRSVPWLQLLLPLGFVGLGAFALVDASRIVVPQTAGSVGPRAFPYAVGAVLVLAGLAVVVDVLRGHRGEVEAGEDVDADRSVDWRTVGGMTLAFVLLVVLVEPAGWPVAGTVLFTGTAFALGARPWWRAALIGAVLAVLVHVLFTQYLGLFLPAGPLEGVPGFG</sequence>
<protein>
    <submittedName>
        <fullName evidence="3">Tripartite tricarboxylate transporter TctB family protein</fullName>
    </submittedName>
</protein>
<keyword evidence="1" id="KW-1133">Transmembrane helix</keyword>
<feature type="transmembrane region" description="Helical" evidence="1">
    <location>
        <begin position="145"/>
        <end position="167"/>
    </location>
</feature>
<dbReference type="RefSeq" id="WP_340294775.1">
    <property type="nucleotide sequence ID" value="NZ_JBBEOI010000181.1"/>
</dbReference>
<comment type="caution">
    <text evidence="3">The sequence shown here is derived from an EMBL/GenBank/DDBJ whole genome shotgun (WGS) entry which is preliminary data.</text>
</comment>
<feature type="transmembrane region" description="Helical" evidence="1">
    <location>
        <begin position="57"/>
        <end position="78"/>
    </location>
</feature>
<feature type="domain" description="DUF1468" evidence="2">
    <location>
        <begin position="26"/>
        <end position="168"/>
    </location>
</feature>
<name>A0ABV7WB18_9MICO</name>
<organism evidence="3 4">
    <name type="scientific">Aquipuribacter hungaricus</name>
    <dbReference type="NCBI Taxonomy" id="545624"/>
    <lineage>
        <taxon>Bacteria</taxon>
        <taxon>Bacillati</taxon>
        <taxon>Actinomycetota</taxon>
        <taxon>Actinomycetes</taxon>
        <taxon>Micrococcales</taxon>
        <taxon>Intrasporangiaceae</taxon>
        <taxon>Aquipuribacter</taxon>
    </lineage>
</organism>
<feature type="transmembrane region" description="Helical" evidence="1">
    <location>
        <begin position="24"/>
        <end position="45"/>
    </location>
</feature>
<dbReference type="InterPro" id="IPR009936">
    <property type="entry name" value="DUF1468"/>
</dbReference>
<proteinExistence type="predicted"/>
<keyword evidence="1" id="KW-0812">Transmembrane</keyword>
<keyword evidence="4" id="KW-1185">Reference proteome</keyword>
<evidence type="ECO:0000259" key="2">
    <source>
        <dbReference type="Pfam" id="PF07331"/>
    </source>
</evidence>
<feature type="transmembrane region" description="Helical" evidence="1">
    <location>
        <begin position="121"/>
        <end position="138"/>
    </location>
</feature>
<feature type="transmembrane region" description="Helical" evidence="1">
    <location>
        <begin position="99"/>
        <end position="115"/>
    </location>
</feature>